<evidence type="ECO:0000256" key="9">
    <source>
        <dbReference type="ARBA" id="ARBA00023136"/>
    </source>
</evidence>
<keyword evidence="8 13" id="KW-1133">Transmembrane helix</keyword>
<dbReference type="FunFam" id="2.60.40.60:FF:000015">
    <property type="entry name" value="FAT atypical cadherin 1"/>
    <property type="match status" value="1"/>
</dbReference>
<keyword evidence="2" id="KW-0245">EGF-like domain</keyword>
<dbReference type="Gene3D" id="2.60.40.60">
    <property type="entry name" value="Cadherins"/>
    <property type="match status" value="22"/>
</dbReference>
<dbReference type="FunFam" id="2.60.40.60:FF:000140">
    <property type="entry name" value="Dachsous cadherin-related 1"/>
    <property type="match status" value="1"/>
</dbReference>
<organism evidence="15 16">
    <name type="scientific">Apolygus lucorum</name>
    <name type="common">Small green plant bug</name>
    <name type="synonym">Lygocoris lucorum</name>
    <dbReference type="NCBI Taxonomy" id="248454"/>
    <lineage>
        <taxon>Eukaryota</taxon>
        <taxon>Metazoa</taxon>
        <taxon>Ecdysozoa</taxon>
        <taxon>Arthropoda</taxon>
        <taxon>Hexapoda</taxon>
        <taxon>Insecta</taxon>
        <taxon>Pterygota</taxon>
        <taxon>Neoptera</taxon>
        <taxon>Paraneoptera</taxon>
        <taxon>Hemiptera</taxon>
        <taxon>Heteroptera</taxon>
        <taxon>Panheteroptera</taxon>
        <taxon>Cimicomorpha</taxon>
        <taxon>Miridae</taxon>
        <taxon>Mirini</taxon>
        <taxon>Apolygus</taxon>
    </lineage>
</organism>
<evidence type="ECO:0000259" key="14">
    <source>
        <dbReference type="PROSITE" id="PS50268"/>
    </source>
</evidence>
<feature type="domain" description="Cadherin" evidence="14">
    <location>
        <begin position="219"/>
        <end position="322"/>
    </location>
</feature>
<dbReference type="InterPro" id="IPR039808">
    <property type="entry name" value="Cadherin"/>
</dbReference>
<dbReference type="Gene3D" id="4.10.900.10">
    <property type="entry name" value="TCF3-CBD (Catenin binding domain)"/>
    <property type="match status" value="1"/>
</dbReference>
<dbReference type="PRINTS" id="PR00205">
    <property type="entry name" value="CADHERIN"/>
</dbReference>
<dbReference type="InterPro" id="IPR002126">
    <property type="entry name" value="Cadherin-like_dom"/>
</dbReference>
<evidence type="ECO:0000256" key="8">
    <source>
        <dbReference type="ARBA" id="ARBA00022989"/>
    </source>
</evidence>
<dbReference type="GO" id="GO:0016477">
    <property type="term" value="P:cell migration"/>
    <property type="evidence" value="ECO:0007669"/>
    <property type="project" value="TreeGrafter"/>
</dbReference>
<keyword evidence="10" id="KW-1015">Disulfide bond</keyword>
<feature type="compositionally biased region" description="Low complexity" evidence="12">
    <location>
        <begin position="2734"/>
        <end position="2757"/>
    </location>
</feature>
<sequence length="2780" mass="301514">MAKETSTDSMALLHATTEVLFVVEQRLYIEVSATDPDCGVNAMVNYTIGETKERVAQLTINQATGEICIVAPLDFETKPIFEFPVIATDRGGLSTRAIVRIQLTDVNDNWPVFYPKEYNVSLKEGASRGPLVTVAATDSDSGRFGSLTYSISSGNPSRAFSINSQTGEITLTRPDALNPRSPSYKLNVSAVDGGGLKSSQDAQVHISLLDSNSVPVQFQSARYDMAIREDVPPNTVVGSVKAYSSDQRAKNNMTYSISSGDPDGYFTIDPSSGIIHTSAILDHETHPSLLLNVQAFSGSPPVYSHTQVHIDISDVNDNPPTFAASKVRISVRESEVSGTALYTAHAEDRDDGSYGRVVYQLASGGHHFRVDAKTGDLYLKAPLDYELSQRHTVVVSAADGGSPPLTSNLTVLLEVQDVNDNPPVFERTEYTVPVIESLPVNSQVVQVTAVDLDTGNNARLTYKLLSGEEVFGMFPNSGWLYLRGKLDRETRDRYSLRVIAEDNGTPSSTATAVVTVIVTDANDNDPAFTNEVFEFSVEENQPKDAFVGGIRAVDADLDLNAIITYSFVPSNSSFQINPSTGEITTREELDREVRALYELVAEARDQGTPPRSTRATVRIFVSDVNDNAPEIVDPQEDVVSIREEQAPGTEVVKVRAVDRDNGPNATVTYSILKGREGDGWRVFSVDPVTGILRTRVGLDAGEKDIYRVTIAATDSGTPPRQSVRTLSVEVMALYDHRPTFSSSSLHFKVSEDVGVGFVVGNVVGRDGAQATLMSARARAGHLMYSLTSISPSDQETAFDLDRSSGSLVVTRNLDRESCSEYRLEVRALDTSTTINHQSSAVIIKVEVTDVNDNTPLWGQELINLDVPEDIPIGYAVHNFSASDADSSPNGDIRYSLVKMFPNDGKFSLDPLTGALILQSALDFEQTTEYIVVIRATDQAINVSSRLSSTLTARIKVRDVNDNAPVFVLPISKTIMVKEGTEMGETIAKVLAVDKDSGEYGRIAYVISASNAVGKISLGYETGILSVMKPLMPHSKYNITITASDHASPPKTGTIALNIEVMDVAEAPPSFSKDAYSANVSEDAVIGTYVTKIEAKSSSEGNPNVTYSMVSDFFKIDPYSGVVSVSGSLDRETKSSYSLVVYAAEGDHFSATTLTVWISDVNDHAPRFPACYSLRIPENSEFGVIHRLQAVDMDSGPNAEITYTITGGNIGNRFNIDLHTGELSARSLDRESQAKYRLAITAQDKGSPMLSGTCNLTVVVEDQNDNDPVFSKNLYTGRVPEDTRIGTLVLNVVATDQDQYLNARITYSLANESEAVFRIDPSSGQIFTTGAFDREKKSFYVFQVVATDSGRYDTRSEKVPIHITIDDVNDNKPVFSQYPFTAVVPVYTPSGKELLRVLATDADEGANADIVFSFQNEPLNNKFRIDPKSGAVTATSSLAGESGKMYHLDVVATDRGNPPQSSNCLIEITVGEVPDHVPALRFQNISYIVQLQENSPSGTEVVQVSAVRTDGRRQQISYRLVAGNENGFFYINPQTGMIRVSDSSALDYETSPVINMTVQALGESSGGAPLHGYAQIRINLLDLNDNPPMFSQALYSTTVWEGNSKGTFVMQVSATDKDQGSNSQLLYHIVDGNHDNAFIIEPSSSGIVKVNIVLDREIRDNYRLTVIATDEGVPQLTGTSTILVDIVDVNDNQPTFPPPSVITVNEGKEIGSVLTTVTANDVDTNPALTYNISYSDGSFSIDRFSGKVTLCQKLDFESKKEYKIGITASDTAHVAHTHLTIIVSDDNDNQPFFAQPFYQAFIPDNSDAAHSILTVSASDLDSEKNSIISFSFVGGAQGFEIGPSTGEIVANSTAVEVPHENLRVVDLMVRATDSGKPSLSAEVPVRVRVGLHGSRKSTSIQKEFKLSTKESTPYGTSLLRISSGSKTEETSAKMFDIVDGNINGTFEVLGPHGDLVLMKPLDRETVDFYSLKVVRRSENASPSMIFLTVEDTNDNAPQFEKLQNSVNIFEDVPIGYSVFQFRGFDDDLPPNSDVNYDIISGNDEDLFKIDSQSGLITVSSKLDYDVGFSSYALVVSATDKALPPERPLCSIATIEISLKDSNDNFPSFPVIEYLEFVGENEPIGSTVFTARATDMDRGVFGRLNYSIETSSNVDVEETWKLFRVDPLTGLVTTNSVFDYESRSRYAFTLIATDYGSKVSKVRVRIEIESRDEFYPQFTERTYRFVITDKDLPVGFVVGTVVATDRDKGPDGRIVYQLTNQHPYFKVNRTTGAVMIKKKIDGNLNIKQEVSFVVRASSGRQESLTNMTVVEISFDPLASHETNLVKLDDGSNNTALATSTSKVADWAIGLLISLIIVILCFGAVFLFLHMRNRRQKNVNKPGLGSVQSPDNYVDPGAFDTIPVRGGIAGPASQFGPPKYEEIPTYRNNKSNSSTSAAATTSQISGSDQSGSSGRGSAEDGDDVEDEEIRMINEGIQRDSVLHRTSDDNMSDVSVQNTKEYLARLGIVNSGGSGNSRRRTDSVGAGSSKDIMLHTTVPMDGLRMFDEDATAEAEITNLIYAKLADVSGSDRANAAEEGSGSTTGTAIGAAVDHVIGIGPYGGVPSTHQPSMTGSLSSIVHSEEELTGSYNWDYLLDWGPQYQPLAHVFSEIARLKDDAASVKSGTSGTSSGKGKCPPSVKSVPPPLLTSVAPRSIAAPVLSSRGGHHPPLQHQSSKMHLMPRSPINHDTPGTSVYGAAAPMSPSFSPALSPLATSPSLSPMVTPRHPSSHHVRPRKTDTELRI</sequence>
<feature type="domain" description="Cadherin" evidence="14">
    <location>
        <begin position="1270"/>
        <end position="1374"/>
    </location>
</feature>
<dbReference type="EMBL" id="WIXP02000005">
    <property type="protein sequence ID" value="KAF6210425.1"/>
    <property type="molecule type" value="Genomic_DNA"/>
</dbReference>
<reference evidence="15" key="1">
    <citation type="journal article" date="2021" name="Mol. Ecol. Resour.">
        <title>Apolygus lucorum genome provides insights into omnivorousness and mesophyll feeding.</title>
        <authorList>
            <person name="Liu Y."/>
            <person name="Liu H."/>
            <person name="Wang H."/>
            <person name="Huang T."/>
            <person name="Liu B."/>
            <person name="Yang B."/>
            <person name="Yin L."/>
            <person name="Li B."/>
            <person name="Zhang Y."/>
            <person name="Zhang S."/>
            <person name="Jiang F."/>
            <person name="Zhang X."/>
            <person name="Ren Y."/>
            <person name="Wang B."/>
            <person name="Wang S."/>
            <person name="Lu Y."/>
            <person name="Wu K."/>
            <person name="Fan W."/>
            <person name="Wang G."/>
        </authorList>
    </citation>
    <scope>NUCLEOTIDE SEQUENCE</scope>
    <source>
        <strain evidence="15">12Hb</strain>
    </source>
</reference>
<feature type="domain" description="Cadherin" evidence="14">
    <location>
        <begin position="1793"/>
        <end position="1888"/>
    </location>
</feature>
<comment type="caution">
    <text evidence="15">The sequence shown here is derived from an EMBL/GenBank/DDBJ whole genome shotgun (WGS) entry which is preliminary data.</text>
</comment>
<feature type="domain" description="Cadherin" evidence="14">
    <location>
        <begin position="2217"/>
        <end position="2322"/>
    </location>
</feature>
<dbReference type="FunFam" id="2.60.40.60:FF:000058">
    <property type="entry name" value="FAT atypical cadherin 3"/>
    <property type="match status" value="1"/>
</dbReference>
<feature type="domain" description="Cadherin" evidence="14">
    <location>
        <begin position="2116"/>
        <end position="2216"/>
    </location>
</feature>
<evidence type="ECO:0000256" key="10">
    <source>
        <dbReference type="ARBA" id="ARBA00023157"/>
    </source>
</evidence>
<name>A0A6A4KAN7_APOLU</name>
<dbReference type="InterPro" id="IPR027397">
    <property type="entry name" value="Catenin-bd_sf"/>
</dbReference>
<evidence type="ECO:0000256" key="5">
    <source>
        <dbReference type="ARBA" id="ARBA00022737"/>
    </source>
</evidence>
<feature type="domain" description="Cadherin" evidence="14">
    <location>
        <begin position="529"/>
        <end position="631"/>
    </location>
</feature>
<feature type="domain" description="Cadherin" evidence="14">
    <location>
        <begin position="858"/>
        <end position="966"/>
    </location>
</feature>
<dbReference type="FunFam" id="2.60.40.60:FF:000039">
    <property type="entry name" value="FAT atypical cadherin 3"/>
    <property type="match status" value="1"/>
</dbReference>
<feature type="region of interest" description="Disordered" evidence="12">
    <location>
        <begin position="2407"/>
        <end position="2462"/>
    </location>
</feature>
<feature type="domain" description="Cadherin" evidence="14">
    <location>
        <begin position="1167"/>
        <end position="1269"/>
    </location>
</feature>
<feature type="domain" description="Cadherin" evidence="14">
    <location>
        <begin position="633"/>
        <end position="740"/>
    </location>
</feature>
<feature type="domain" description="Cadherin" evidence="14">
    <location>
        <begin position="1695"/>
        <end position="1792"/>
    </location>
</feature>
<dbReference type="Pfam" id="PF00028">
    <property type="entry name" value="Cadherin"/>
    <property type="match status" value="21"/>
</dbReference>
<dbReference type="PANTHER" id="PTHR24027:SF438">
    <property type="entry name" value="CADHERIN 23"/>
    <property type="match status" value="1"/>
</dbReference>
<evidence type="ECO:0000313" key="15">
    <source>
        <dbReference type="EMBL" id="KAF6210425.1"/>
    </source>
</evidence>
<keyword evidence="3 13" id="KW-0812">Transmembrane</keyword>
<evidence type="ECO:0000256" key="7">
    <source>
        <dbReference type="ARBA" id="ARBA00022889"/>
    </source>
</evidence>
<dbReference type="PANTHER" id="PTHR24027">
    <property type="entry name" value="CADHERIN-23"/>
    <property type="match status" value="1"/>
</dbReference>
<dbReference type="SUPFAM" id="SSF49313">
    <property type="entry name" value="Cadherin-like"/>
    <property type="match status" value="22"/>
</dbReference>
<keyword evidence="4" id="KW-0732">Signal</keyword>
<dbReference type="InterPro" id="IPR015919">
    <property type="entry name" value="Cadherin-like_sf"/>
</dbReference>
<dbReference type="GO" id="GO:0005509">
    <property type="term" value="F:calcium ion binding"/>
    <property type="evidence" value="ECO:0007669"/>
    <property type="project" value="UniProtKB-UniRule"/>
</dbReference>
<evidence type="ECO:0000256" key="11">
    <source>
        <dbReference type="ARBA" id="ARBA00023180"/>
    </source>
</evidence>
<feature type="transmembrane region" description="Helical" evidence="13">
    <location>
        <begin position="2344"/>
        <end position="2366"/>
    </location>
</feature>
<feature type="domain" description="Cadherin" evidence="14">
    <location>
        <begin position="1590"/>
        <end position="1695"/>
    </location>
</feature>
<feature type="region of interest" description="Disordered" evidence="12">
    <location>
        <begin position="2658"/>
        <end position="2780"/>
    </location>
</feature>
<dbReference type="InterPro" id="IPR020894">
    <property type="entry name" value="Cadherin_CS"/>
</dbReference>
<evidence type="ECO:0000256" key="6">
    <source>
        <dbReference type="ARBA" id="ARBA00022837"/>
    </source>
</evidence>
<evidence type="ECO:0000256" key="2">
    <source>
        <dbReference type="ARBA" id="ARBA00022536"/>
    </source>
</evidence>
<keyword evidence="7" id="KW-0130">Cell adhesion</keyword>
<keyword evidence="9 13" id="KW-0472">Membrane</keyword>
<feature type="domain" description="Cadherin" evidence="14">
    <location>
        <begin position="1999"/>
        <end position="2107"/>
    </location>
</feature>
<feature type="compositionally biased region" description="Low complexity" evidence="12">
    <location>
        <begin position="2659"/>
        <end position="2678"/>
    </location>
</feature>
<evidence type="ECO:0000256" key="3">
    <source>
        <dbReference type="ARBA" id="ARBA00022692"/>
    </source>
</evidence>
<feature type="domain" description="Cadherin" evidence="14">
    <location>
        <begin position="323"/>
        <end position="425"/>
    </location>
</feature>
<gene>
    <name evidence="15" type="ORF">GE061_013531</name>
</gene>
<evidence type="ECO:0000256" key="13">
    <source>
        <dbReference type="SAM" id="Phobius"/>
    </source>
</evidence>
<dbReference type="GO" id="GO:0008013">
    <property type="term" value="F:beta-catenin binding"/>
    <property type="evidence" value="ECO:0007669"/>
    <property type="project" value="TreeGrafter"/>
</dbReference>
<dbReference type="FunFam" id="2.60.40.60:FF:000116">
    <property type="entry name" value="Dachsous cadherin-related 2"/>
    <property type="match status" value="1"/>
</dbReference>
<feature type="domain" description="Cadherin" evidence="14">
    <location>
        <begin position="741"/>
        <end position="857"/>
    </location>
</feature>
<keyword evidence="5" id="KW-0677">Repeat</keyword>
<comment type="subcellular location">
    <subcellularLocation>
        <location evidence="1">Cell membrane</location>
        <topology evidence="1">Single-pass type I membrane protein</topology>
    </subcellularLocation>
</comment>
<dbReference type="Proteomes" id="UP000466442">
    <property type="component" value="Linkage Group LG5"/>
</dbReference>
<evidence type="ECO:0000256" key="4">
    <source>
        <dbReference type="ARBA" id="ARBA00022729"/>
    </source>
</evidence>
<keyword evidence="11" id="KW-0325">Glycoprotein</keyword>
<dbReference type="CDD" id="cd11304">
    <property type="entry name" value="Cadherin_repeat"/>
    <property type="match status" value="22"/>
</dbReference>
<keyword evidence="16" id="KW-1185">Reference proteome</keyword>
<dbReference type="GO" id="GO:0048589">
    <property type="term" value="P:developmental growth"/>
    <property type="evidence" value="ECO:0007669"/>
    <property type="project" value="UniProtKB-ARBA"/>
</dbReference>
<dbReference type="SMART" id="SM00112">
    <property type="entry name" value="CA"/>
    <property type="match status" value="22"/>
</dbReference>
<dbReference type="FunFam" id="2.60.40.60:FF:000092">
    <property type="entry name" value="Protocadherin 8"/>
    <property type="match status" value="1"/>
</dbReference>
<accession>A0A6A4KAN7</accession>
<dbReference type="GO" id="GO:0016342">
    <property type="term" value="C:catenin complex"/>
    <property type="evidence" value="ECO:0007669"/>
    <property type="project" value="TreeGrafter"/>
</dbReference>
<feature type="domain" description="Cadherin" evidence="14">
    <location>
        <begin position="27"/>
        <end position="113"/>
    </location>
</feature>
<dbReference type="GO" id="GO:0009887">
    <property type="term" value="P:animal organ morphogenesis"/>
    <property type="evidence" value="ECO:0007669"/>
    <property type="project" value="UniProtKB-ARBA"/>
</dbReference>
<dbReference type="FunFam" id="2.60.40.60:FF:000020">
    <property type="entry name" value="Dachsous cadherin-related 1b"/>
    <property type="match status" value="6"/>
</dbReference>
<feature type="domain" description="Cadherin" evidence="14">
    <location>
        <begin position="1899"/>
        <end position="1998"/>
    </location>
</feature>
<dbReference type="GO" id="GO:0001736">
    <property type="term" value="P:establishment of planar polarity"/>
    <property type="evidence" value="ECO:0007669"/>
    <property type="project" value="UniProtKB-ARBA"/>
</dbReference>
<dbReference type="FunFam" id="2.60.40.60:FF:000035">
    <property type="entry name" value="Protocadherin Fat 3"/>
    <property type="match status" value="1"/>
</dbReference>
<keyword evidence="6" id="KW-0106">Calcium</keyword>
<dbReference type="FunFam" id="2.60.40.60:FF:000081">
    <property type="entry name" value="protocadherin Fat 4"/>
    <property type="match status" value="1"/>
</dbReference>
<feature type="domain" description="Cadherin" evidence="14">
    <location>
        <begin position="968"/>
        <end position="1070"/>
    </location>
</feature>
<dbReference type="GO" id="GO:0007163">
    <property type="term" value="P:establishment or maintenance of cell polarity"/>
    <property type="evidence" value="ECO:0007669"/>
    <property type="project" value="UniProtKB-ARBA"/>
</dbReference>
<dbReference type="FunFam" id="2.60.40.60:FF:000127">
    <property type="entry name" value="Protocadherin beta 1"/>
    <property type="match status" value="1"/>
</dbReference>
<dbReference type="PROSITE" id="PS50268">
    <property type="entry name" value="CADHERIN_2"/>
    <property type="match status" value="22"/>
</dbReference>
<dbReference type="GO" id="GO:0045296">
    <property type="term" value="F:cadherin binding"/>
    <property type="evidence" value="ECO:0007669"/>
    <property type="project" value="TreeGrafter"/>
</dbReference>
<proteinExistence type="predicted"/>
<evidence type="ECO:0000256" key="12">
    <source>
        <dbReference type="SAM" id="MobiDB-lite"/>
    </source>
</evidence>
<feature type="domain" description="Cadherin" evidence="14">
    <location>
        <begin position="1375"/>
        <end position="1479"/>
    </location>
</feature>
<feature type="domain" description="Cadherin" evidence="14">
    <location>
        <begin position="1071"/>
        <end position="1167"/>
    </location>
</feature>
<dbReference type="OrthoDB" id="6252479at2759"/>
<feature type="domain" description="Cadherin" evidence="14">
    <location>
        <begin position="426"/>
        <end position="528"/>
    </location>
</feature>
<evidence type="ECO:0000313" key="16">
    <source>
        <dbReference type="Proteomes" id="UP000466442"/>
    </source>
</evidence>
<dbReference type="FunFam" id="2.60.40.60:FF:000353">
    <property type="entry name" value="Dachsous, isoform B"/>
    <property type="match status" value="1"/>
</dbReference>
<feature type="domain" description="Cadherin" evidence="14">
    <location>
        <begin position="1482"/>
        <end position="1589"/>
    </location>
</feature>
<dbReference type="GO" id="GO:0007156">
    <property type="term" value="P:homophilic cell adhesion via plasma membrane adhesion molecules"/>
    <property type="evidence" value="ECO:0007669"/>
    <property type="project" value="InterPro"/>
</dbReference>
<feature type="domain" description="Cadherin" evidence="14">
    <location>
        <begin position="114"/>
        <end position="218"/>
    </location>
</feature>
<protein>
    <recommendedName>
        <fullName evidence="14">Cadherin domain-containing protein</fullName>
    </recommendedName>
</protein>
<dbReference type="GO" id="GO:0031175">
    <property type="term" value="P:neuron projection development"/>
    <property type="evidence" value="ECO:0007669"/>
    <property type="project" value="TreeGrafter"/>
</dbReference>
<feature type="compositionally biased region" description="Low complexity" evidence="12">
    <location>
        <begin position="2425"/>
        <end position="2453"/>
    </location>
</feature>
<evidence type="ECO:0000256" key="1">
    <source>
        <dbReference type="ARBA" id="ARBA00004251"/>
    </source>
</evidence>
<dbReference type="PROSITE" id="PS00232">
    <property type="entry name" value="CADHERIN_1"/>
    <property type="match status" value="10"/>
</dbReference>